<dbReference type="FunFam" id="3.20.20.100:FF:000008">
    <property type="entry name" value="Aldo/keto reductase family oxidoreductase"/>
    <property type="match status" value="1"/>
</dbReference>
<evidence type="ECO:0000259" key="4">
    <source>
        <dbReference type="Pfam" id="PF00248"/>
    </source>
</evidence>
<dbReference type="PANTHER" id="PTHR43364">
    <property type="entry name" value="NADH-SPECIFIC METHYLGLYOXAL REDUCTASE-RELATED"/>
    <property type="match status" value="1"/>
</dbReference>
<dbReference type="RefSeq" id="WP_069835236.1">
    <property type="nucleotide sequence ID" value="NZ_MDGQ01000005.1"/>
</dbReference>
<proteinExistence type="inferred from homology"/>
<comment type="caution">
    <text evidence="5">The sequence shown here is derived from an EMBL/GenBank/DDBJ whole genome shotgun (WGS) entry which is preliminary data.</text>
</comment>
<keyword evidence="6" id="KW-1185">Reference proteome</keyword>
<evidence type="ECO:0000313" key="6">
    <source>
        <dbReference type="Proteomes" id="UP000095552"/>
    </source>
</evidence>
<keyword evidence="2" id="KW-0560">Oxidoreductase</keyword>
<dbReference type="InterPro" id="IPR023210">
    <property type="entry name" value="NADP_OxRdtase_dom"/>
</dbReference>
<evidence type="ECO:0000256" key="2">
    <source>
        <dbReference type="ARBA" id="ARBA00023002"/>
    </source>
</evidence>
<dbReference type="PANTHER" id="PTHR43364:SF1">
    <property type="entry name" value="OXIDOREDUCTASE YDHF"/>
    <property type="match status" value="1"/>
</dbReference>
<dbReference type="AlphaFoldDB" id="A0A1E5SKX3"/>
<dbReference type="Proteomes" id="UP000095552">
    <property type="component" value="Unassembled WGS sequence"/>
</dbReference>
<dbReference type="STRING" id="1563681.BFP71_09430"/>
<reference evidence="5 6" key="1">
    <citation type="submission" date="2016-08" db="EMBL/GenBank/DDBJ databases">
        <title>Draft genome of Fabibacter sp. strain SK-8.</title>
        <authorList>
            <person name="Wong S.-K."/>
            <person name="Hamasaki K."/>
            <person name="Yoshizawa S."/>
        </authorList>
    </citation>
    <scope>NUCLEOTIDE SEQUENCE [LARGE SCALE GENOMIC DNA]</scope>
    <source>
        <strain evidence="5 6">SK-8</strain>
    </source>
</reference>
<organism evidence="5 6">
    <name type="scientific">Roseivirga misakiensis</name>
    <dbReference type="NCBI Taxonomy" id="1563681"/>
    <lineage>
        <taxon>Bacteria</taxon>
        <taxon>Pseudomonadati</taxon>
        <taxon>Bacteroidota</taxon>
        <taxon>Cytophagia</taxon>
        <taxon>Cytophagales</taxon>
        <taxon>Roseivirgaceae</taxon>
        <taxon>Roseivirga</taxon>
    </lineage>
</organism>
<sequence length="299" mass="33612">MEQVKLSDKVSISAIVHGMWRLPEWNLSPNQIVEFVEKCIELGIDTFDHADIYGDYMVEEMFGNAMSQSAALNQNIKVVTKCGIKLRSNQKPEHYIQHYDTSYDHIIASVENSLTKLKRDNIDVLLIHRPSPLSNPEEMAEAFAKLRAEGKVLEFGVSNYLPHQFDALQAHMDFPLVTNQVEISVAALQEFENGAISLCQEIGIPPMAWSPLAGGSIFKGETHRFLTIKNVLHKISDQFGVSIDQIMYAWLLKHPSNIIPIVGSGKIERVQSAVNALNIDLTTQQWFELWVASKGENVP</sequence>
<protein>
    <submittedName>
        <fullName evidence="5">Oxidoreductase</fullName>
    </submittedName>
</protein>
<accession>A0A1E5SKX3</accession>
<dbReference type="GO" id="GO:0016491">
    <property type="term" value="F:oxidoreductase activity"/>
    <property type="evidence" value="ECO:0007669"/>
    <property type="project" value="UniProtKB-KW"/>
</dbReference>
<keyword evidence="1" id="KW-0521">NADP</keyword>
<evidence type="ECO:0000313" key="5">
    <source>
        <dbReference type="EMBL" id="OEJ99774.1"/>
    </source>
</evidence>
<evidence type="ECO:0000256" key="1">
    <source>
        <dbReference type="ARBA" id="ARBA00022857"/>
    </source>
</evidence>
<dbReference type="CDD" id="cd19092">
    <property type="entry name" value="AKR_BsYcsN_EcYdhF-like"/>
    <property type="match status" value="1"/>
</dbReference>
<gene>
    <name evidence="5" type="ORF">BFP71_09430</name>
</gene>
<evidence type="ECO:0000256" key="3">
    <source>
        <dbReference type="ARBA" id="ARBA00038157"/>
    </source>
</evidence>
<dbReference type="GO" id="GO:0005829">
    <property type="term" value="C:cytosol"/>
    <property type="evidence" value="ECO:0007669"/>
    <property type="project" value="TreeGrafter"/>
</dbReference>
<dbReference type="Gene3D" id="3.20.20.100">
    <property type="entry name" value="NADP-dependent oxidoreductase domain"/>
    <property type="match status" value="1"/>
</dbReference>
<dbReference type="PRINTS" id="PR00069">
    <property type="entry name" value="ALDKETRDTASE"/>
</dbReference>
<feature type="domain" description="NADP-dependent oxidoreductase" evidence="4">
    <location>
        <begin position="15"/>
        <end position="286"/>
    </location>
</feature>
<comment type="similarity">
    <text evidence="3">Belongs to the aldo/keto reductase family. Aldo/keto reductase 2 subfamily.</text>
</comment>
<name>A0A1E5SKX3_9BACT</name>
<dbReference type="InterPro" id="IPR036812">
    <property type="entry name" value="NAD(P)_OxRdtase_dom_sf"/>
</dbReference>
<dbReference type="InterPro" id="IPR050523">
    <property type="entry name" value="AKR_Detox_Biosynth"/>
</dbReference>
<dbReference type="InterPro" id="IPR020471">
    <property type="entry name" value="AKR"/>
</dbReference>
<dbReference type="SUPFAM" id="SSF51430">
    <property type="entry name" value="NAD(P)-linked oxidoreductase"/>
    <property type="match status" value="1"/>
</dbReference>
<dbReference type="Pfam" id="PF00248">
    <property type="entry name" value="Aldo_ket_red"/>
    <property type="match status" value="1"/>
</dbReference>
<dbReference type="OrthoDB" id="9773828at2"/>
<dbReference type="EMBL" id="MDGQ01000005">
    <property type="protein sequence ID" value="OEJ99774.1"/>
    <property type="molecule type" value="Genomic_DNA"/>
</dbReference>